<dbReference type="GO" id="GO:0005886">
    <property type="term" value="C:plasma membrane"/>
    <property type="evidence" value="ECO:0007669"/>
    <property type="project" value="UniProtKB-SubCell"/>
</dbReference>
<reference evidence="10 11" key="1">
    <citation type="submission" date="2015-12" db="EMBL/GenBank/DDBJ databases">
        <title>The genome of Folsomia candida.</title>
        <authorList>
            <person name="Faddeeva A."/>
            <person name="Derks M.F."/>
            <person name="Anvar Y."/>
            <person name="Smit S."/>
            <person name="Van Straalen N."/>
            <person name="Roelofs D."/>
        </authorList>
    </citation>
    <scope>NUCLEOTIDE SEQUENCE [LARGE SCALE GENOMIC DNA]</scope>
    <source>
        <strain evidence="10 11">VU population</strain>
        <tissue evidence="10">Whole body</tissue>
    </source>
</reference>
<feature type="transmembrane region" description="Helical" evidence="8">
    <location>
        <begin position="310"/>
        <end position="329"/>
    </location>
</feature>
<evidence type="ECO:0000256" key="1">
    <source>
        <dbReference type="ARBA" id="ARBA00004651"/>
    </source>
</evidence>
<comment type="caution">
    <text evidence="10">The sequence shown here is derived from an EMBL/GenBank/DDBJ whole genome shotgun (WGS) entry which is preliminary data.</text>
</comment>
<dbReference type="PANTHER" id="PTHR42643">
    <property type="entry name" value="IONOTROPIC RECEPTOR 20A-RELATED"/>
    <property type="match status" value="1"/>
</dbReference>
<evidence type="ECO:0000256" key="5">
    <source>
        <dbReference type="ARBA" id="ARBA00023136"/>
    </source>
</evidence>
<proteinExistence type="predicted"/>
<keyword evidence="6" id="KW-0675">Receptor</keyword>
<evidence type="ECO:0000313" key="11">
    <source>
        <dbReference type="Proteomes" id="UP000198287"/>
    </source>
</evidence>
<keyword evidence="5 8" id="KW-0472">Membrane</keyword>
<dbReference type="PANTHER" id="PTHR42643:SF24">
    <property type="entry name" value="IONOTROPIC RECEPTOR 60A"/>
    <property type="match status" value="1"/>
</dbReference>
<feature type="transmembrane region" description="Helical" evidence="8">
    <location>
        <begin position="366"/>
        <end position="388"/>
    </location>
</feature>
<dbReference type="AlphaFoldDB" id="A0A226DSG2"/>
<evidence type="ECO:0000256" key="6">
    <source>
        <dbReference type="ARBA" id="ARBA00023170"/>
    </source>
</evidence>
<evidence type="ECO:0000256" key="2">
    <source>
        <dbReference type="ARBA" id="ARBA00022475"/>
    </source>
</evidence>
<sequence length="632" mass="72339">MWILLGLLLILIPVPSNCVWNKPDLFRNCHIILFTVQNNPSRGNASNFPPPYLITLLRSNPSSPITLAQLRIKNPKLVDILNKGNSPYGFPTYSRMTLVVFLHLTPTKFGGRPYHRAIFKLYNPSFLFQHCSDMFTTSNYASYEERVGTASLVLFNFKIPNKIFIPCIFCAVSSTSKVLHSIGEYYSLPEIDRAWARVNNNLQQKRVVLLGNNILIVGNQCETKRFNVKLSNFRSCTIVSLSKILNFTVATYRAWEPSIYYVYFNLVTGKFRRTYVVYHVRREMVQYGFVTPFPTAFNGMSVFLSPFDNLVWLILFAFCVTITLIVGLTEAKNLVRNFIPDFLDVVCILLGQVNGDSLKMFHKKNWTAVTILTVWFLGGAYIIMGNLYTGSIFSFLSGVKLPIFPSNLEDLVASTIPLFTTSYHSYAHTSGGYSSNLKKLIIPQHKNLFGNRSSFFATLERLDEKLFFIRATTEYQYFKFLANIDNSRPLKYLNKSISTRKTFAIMDVKGKLILTSRLLRWNGSRLIIPGGKDTPLSIITFGAAKKSFLLPIFLNKLRQLSSSGLEERWNKMENVYYPLRLQYLRNNSTFPVHFARAMAAEREPIMFSEADPISLESVVDTDRLFKRRRGTT</sequence>
<keyword evidence="3 8" id="KW-0812">Transmembrane</keyword>
<organism evidence="10 11">
    <name type="scientific">Folsomia candida</name>
    <name type="common">Springtail</name>
    <dbReference type="NCBI Taxonomy" id="158441"/>
    <lineage>
        <taxon>Eukaryota</taxon>
        <taxon>Metazoa</taxon>
        <taxon>Ecdysozoa</taxon>
        <taxon>Arthropoda</taxon>
        <taxon>Hexapoda</taxon>
        <taxon>Collembola</taxon>
        <taxon>Entomobryomorpha</taxon>
        <taxon>Isotomoidea</taxon>
        <taxon>Isotomidae</taxon>
        <taxon>Proisotominae</taxon>
        <taxon>Folsomia</taxon>
    </lineage>
</organism>
<evidence type="ECO:0000256" key="7">
    <source>
        <dbReference type="ARBA" id="ARBA00023180"/>
    </source>
</evidence>
<keyword evidence="4 8" id="KW-1133">Transmembrane helix</keyword>
<evidence type="ECO:0000256" key="4">
    <source>
        <dbReference type="ARBA" id="ARBA00022989"/>
    </source>
</evidence>
<feature type="chain" id="PRO_5012917576" evidence="9">
    <location>
        <begin position="19"/>
        <end position="632"/>
    </location>
</feature>
<keyword evidence="11" id="KW-1185">Reference proteome</keyword>
<name>A0A226DSG2_FOLCA</name>
<feature type="signal peptide" evidence="9">
    <location>
        <begin position="1"/>
        <end position="18"/>
    </location>
</feature>
<protein>
    <submittedName>
        <fullName evidence="10">Uncharacterized protein</fullName>
    </submittedName>
</protein>
<dbReference type="EMBL" id="LNIX01000012">
    <property type="protein sequence ID" value="OXA48010.1"/>
    <property type="molecule type" value="Genomic_DNA"/>
</dbReference>
<dbReference type="InterPro" id="IPR052192">
    <property type="entry name" value="Insect_Ionotropic_Sensory_Rcpt"/>
</dbReference>
<evidence type="ECO:0000256" key="9">
    <source>
        <dbReference type="SAM" id="SignalP"/>
    </source>
</evidence>
<evidence type="ECO:0000256" key="3">
    <source>
        <dbReference type="ARBA" id="ARBA00022692"/>
    </source>
</evidence>
<dbReference type="Proteomes" id="UP000198287">
    <property type="component" value="Unassembled WGS sequence"/>
</dbReference>
<accession>A0A226DSG2</accession>
<gene>
    <name evidence="10" type="ORF">Fcan01_17453</name>
</gene>
<evidence type="ECO:0000256" key="8">
    <source>
        <dbReference type="SAM" id="Phobius"/>
    </source>
</evidence>
<comment type="subcellular location">
    <subcellularLocation>
        <location evidence="1">Cell membrane</location>
        <topology evidence="1">Multi-pass membrane protein</topology>
    </subcellularLocation>
</comment>
<evidence type="ECO:0000313" key="10">
    <source>
        <dbReference type="EMBL" id="OXA48010.1"/>
    </source>
</evidence>
<keyword evidence="2" id="KW-1003">Cell membrane</keyword>
<keyword evidence="7" id="KW-0325">Glycoprotein</keyword>
<keyword evidence="9" id="KW-0732">Signal</keyword>